<dbReference type="Proteomes" id="UP001418222">
    <property type="component" value="Unassembled WGS sequence"/>
</dbReference>
<gene>
    <name evidence="1" type="ORF">KSP39_PZI001210</name>
</gene>
<dbReference type="AlphaFoldDB" id="A0AAP0C4X0"/>
<comment type="caution">
    <text evidence="1">The sequence shown here is derived from an EMBL/GenBank/DDBJ whole genome shotgun (WGS) entry which is preliminary data.</text>
</comment>
<accession>A0AAP0C4X0</accession>
<keyword evidence="2" id="KW-1185">Reference proteome</keyword>
<protein>
    <submittedName>
        <fullName evidence="1">Uncharacterized protein</fullName>
    </submittedName>
</protein>
<name>A0AAP0C4X0_9ASPA</name>
<reference evidence="1 2" key="1">
    <citation type="journal article" date="2022" name="Nat. Plants">
        <title>Genomes of leafy and leafless Platanthera orchids illuminate the evolution of mycoheterotrophy.</title>
        <authorList>
            <person name="Li M.H."/>
            <person name="Liu K.W."/>
            <person name="Li Z."/>
            <person name="Lu H.C."/>
            <person name="Ye Q.L."/>
            <person name="Zhang D."/>
            <person name="Wang J.Y."/>
            <person name="Li Y.F."/>
            <person name="Zhong Z.M."/>
            <person name="Liu X."/>
            <person name="Yu X."/>
            <person name="Liu D.K."/>
            <person name="Tu X.D."/>
            <person name="Liu B."/>
            <person name="Hao Y."/>
            <person name="Liao X.Y."/>
            <person name="Jiang Y.T."/>
            <person name="Sun W.H."/>
            <person name="Chen J."/>
            <person name="Chen Y.Q."/>
            <person name="Ai Y."/>
            <person name="Zhai J.W."/>
            <person name="Wu S.S."/>
            <person name="Zhou Z."/>
            <person name="Hsiao Y.Y."/>
            <person name="Wu W.L."/>
            <person name="Chen Y.Y."/>
            <person name="Lin Y.F."/>
            <person name="Hsu J.L."/>
            <person name="Li C.Y."/>
            <person name="Wang Z.W."/>
            <person name="Zhao X."/>
            <person name="Zhong W.Y."/>
            <person name="Ma X.K."/>
            <person name="Ma L."/>
            <person name="Huang J."/>
            <person name="Chen G.Z."/>
            <person name="Huang M.Z."/>
            <person name="Huang L."/>
            <person name="Peng D.H."/>
            <person name="Luo Y.B."/>
            <person name="Zou S.Q."/>
            <person name="Chen S.P."/>
            <person name="Lan S."/>
            <person name="Tsai W.C."/>
            <person name="Van de Peer Y."/>
            <person name="Liu Z.J."/>
        </authorList>
    </citation>
    <scope>NUCLEOTIDE SEQUENCE [LARGE SCALE GENOMIC DNA]</scope>
    <source>
        <strain evidence="1">Lor287</strain>
    </source>
</reference>
<organism evidence="1 2">
    <name type="scientific">Platanthera zijinensis</name>
    <dbReference type="NCBI Taxonomy" id="2320716"/>
    <lineage>
        <taxon>Eukaryota</taxon>
        <taxon>Viridiplantae</taxon>
        <taxon>Streptophyta</taxon>
        <taxon>Embryophyta</taxon>
        <taxon>Tracheophyta</taxon>
        <taxon>Spermatophyta</taxon>
        <taxon>Magnoliopsida</taxon>
        <taxon>Liliopsida</taxon>
        <taxon>Asparagales</taxon>
        <taxon>Orchidaceae</taxon>
        <taxon>Orchidoideae</taxon>
        <taxon>Orchideae</taxon>
        <taxon>Orchidinae</taxon>
        <taxon>Platanthera</taxon>
    </lineage>
</organism>
<dbReference type="EMBL" id="JBBWWQ010000001">
    <property type="protein sequence ID" value="KAK8957624.1"/>
    <property type="molecule type" value="Genomic_DNA"/>
</dbReference>
<proteinExistence type="predicted"/>
<evidence type="ECO:0000313" key="1">
    <source>
        <dbReference type="EMBL" id="KAK8957624.1"/>
    </source>
</evidence>
<evidence type="ECO:0000313" key="2">
    <source>
        <dbReference type="Proteomes" id="UP001418222"/>
    </source>
</evidence>
<sequence>MHFLLKWARVHGRMITATSLANDSLFHLKHFRLSPLPIHLAAFPAAASISSTVLLRIPPACYPFFSLAESSPSAGGNIIMHSDHAGDLKVELWDIGGNTGAEGLFLGSGSWIPFGANGNTPVNGPRAKVLWEDQTVRGGTHHMEYSQCFHWSGTPTGVRDSNSRISRADGQCDKASVMKWEELGAGELVLGEGNAPVGVSYRIVPGGIRGLVVAMDPGGGSDIMVSITVSVSAKS</sequence>